<evidence type="ECO:0000256" key="1">
    <source>
        <dbReference type="ARBA" id="ARBA00004651"/>
    </source>
</evidence>
<feature type="transmembrane region" description="Helical" evidence="6">
    <location>
        <begin position="181"/>
        <end position="202"/>
    </location>
</feature>
<dbReference type="AlphaFoldDB" id="A0A444WDP6"/>
<feature type="transmembrane region" description="Helical" evidence="6">
    <location>
        <begin position="92"/>
        <end position="116"/>
    </location>
</feature>
<protein>
    <submittedName>
        <fullName evidence="7">O-antigen transporter</fullName>
    </submittedName>
</protein>
<sequence>MRVLKVLREKSITNLLVYGIGQGFNLVTPLLVAPYLIYTCGEDGFGKISTSLAICFLLIVIIDYGSDIIGVKEVAINRENKENLEKIVSTVYITKVVLLLVVLFLTITIYLLVPYFREEKELYLLALPILIGQFINPTWVFQGLEYFKQITFLNIVSKLIYVAGVFYVIKKPADYIYANLWWGLGMIIANTCAFLWLGKYFYISPYKTSFNDVKNHLKDHFRFFASQAVLSQQMYAPVILIKIFMGDAAAGIYAVVERIIFVFRTYILLFFSYVFPKVCYLLETQTKQGLRFWKQFNISNFVFITLLMAVLFVFSDYVVAYFKPQSLTEISALLKWGALVPVAFAISIPLKQLVLGWNFNKQYTNVTMLMAMFTLAAIVITLPFLKLQGVLMVFVFTELITAILFLKIIKKKLLQSD</sequence>
<dbReference type="InterPro" id="IPR002797">
    <property type="entry name" value="Polysacc_synth"/>
</dbReference>
<comment type="subcellular location">
    <subcellularLocation>
        <location evidence="1">Cell membrane</location>
        <topology evidence="1">Multi-pass membrane protein</topology>
    </subcellularLocation>
</comment>
<evidence type="ECO:0000256" key="3">
    <source>
        <dbReference type="ARBA" id="ARBA00022692"/>
    </source>
</evidence>
<feature type="transmembrane region" description="Helical" evidence="6">
    <location>
        <begin position="50"/>
        <end position="71"/>
    </location>
</feature>
<feature type="transmembrane region" description="Helical" evidence="6">
    <location>
        <begin position="366"/>
        <end position="385"/>
    </location>
</feature>
<dbReference type="OrthoDB" id="9815702at2"/>
<organism evidence="7 8">
    <name type="scientific">Flavobacterium beibuense</name>
    <dbReference type="NCBI Taxonomy" id="657326"/>
    <lineage>
        <taxon>Bacteria</taxon>
        <taxon>Pseudomonadati</taxon>
        <taxon>Bacteroidota</taxon>
        <taxon>Flavobacteriia</taxon>
        <taxon>Flavobacteriales</taxon>
        <taxon>Flavobacteriaceae</taxon>
        <taxon>Flavobacterium</taxon>
    </lineage>
</organism>
<gene>
    <name evidence="7" type="ORF">NU09_1423</name>
</gene>
<feature type="transmembrane region" description="Helical" evidence="6">
    <location>
        <begin position="152"/>
        <end position="169"/>
    </location>
</feature>
<evidence type="ECO:0000256" key="5">
    <source>
        <dbReference type="ARBA" id="ARBA00023136"/>
    </source>
</evidence>
<feature type="transmembrane region" description="Helical" evidence="6">
    <location>
        <begin position="223"/>
        <end position="245"/>
    </location>
</feature>
<dbReference type="PANTHER" id="PTHR30250:SF11">
    <property type="entry name" value="O-ANTIGEN TRANSPORTER-RELATED"/>
    <property type="match status" value="1"/>
</dbReference>
<dbReference type="InterPro" id="IPR050833">
    <property type="entry name" value="Poly_Biosynth_Transport"/>
</dbReference>
<dbReference type="PANTHER" id="PTHR30250">
    <property type="entry name" value="PST FAMILY PREDICTED COLANIC ACID TRANSPORTER"/>
    <property type="match status" value="1"/>
</dbReference>
<reference evidence="7 8" key="1">
    <citation type="submission" date="2014-12" db="EMBL/GenBank/DDBJ databases">
        <title>Genome sequence of Flavobacterium beibuense RSKm HC5.</title>
        <authorList>
            <person name="Kim J.F."/>
            <person name="Song J.Y."/>
            <person name="Kwak M.-J."/>
            <person name="Lee S.-W."/>
        </authorList>
    </citation>
    <scope>NUCLEOTIDE SEQUENCE [LARGE SCALE GENOMIC DNA]</scope>
    <source>
        <strain evidence="7 8">RSKm HC5</strain>
    </source>
</reference>
<keyword evidence="8" id="KW-1185">Reference proteome</keyword>
<keyword evidence="2" id="KW-1003">Cell membrane</keyword>
<proteinExistence type="predicted"/>
<keyword evidence="5 6" id="KW-0472">Membrane</keyword>
<feature type="transmembrane region" description="Helical" evidence="6">
    <location>
        <begin position="12"/>
        <end position="38"/>
    </location>
</feature>
<dbReference type="EMBL" id="JUIW01000004">
    <property type="protein sequence ID" value="RYJ43915.1"/>
    <property type="molecule type" value="Genomic_DNA"/>
</dbReference>
<evidence type="ECO:0000256" key="2">
    <source>
        <dbReference type="ARBA" id="ARBA00022475"/>
    </source>
</evidence>
<comment type="caution">
    <text evidence="7">The sequence shown here is derived from an EMBL/GenBank/DDBJ whole genome shotgun (WGS) entry which is preliminary data.</text>
</comment>
<dbReference type="GO" id="GO:0005886">
    <property type="term" value="C:plasma membrane"/>
    <property type="evidence" value="ECO:0007669"/>
    <property type="project" value="UniProtKB-SubCell"/>
</dbReference>
<evidence type="ECO:0000313" key="7">
    <source>
        <dbReference type="EMBL" id="RYJ43915.1"/>
    </source>
</evidence>
<keyword evidence="4 6" id="KW-1133">Transmembrane helix</keyword>
<keyword evidence="3 6" id="KW-0812">Transmembrane</keyword>
<dbReference type="Proteomes" id="UP000289775">
    <property type="component" value="Unassembled WGS sequence"/>
</dbReference>
<name>A0A444WDP6_9FLAO</name>
<dbReference type="RefSeq" id="WP_129750569.1">
    <property type="nucleotide sequence ID" value="NZ_JUIW01000004.1"/>
</dbReference>
<evidence type="ECO:0000313" key="8">
    <source>
        <dbReference type="Proteomes" id="UP000289775"/>
    </source>
</evidence>
<feature type="transmembrane region" description="Helical" evidence="6">
    <location>
        <begin position="296"/>
        <end position="314"/>
    </location>
</feature>
<evidence type="ECO:0000256" key="4">
    <source>
        <dbReference type="ARBA" id="ARBA00022989"/>
    </source>
</evidence>
<evidence type="ECO:0000256" key="6">
    <source>
        <dbReference type="SAM" id="Phobius"/>
    </source>
</evidence>
<feature type="transmembrane region" description="Helical" evidence="6">
    <location>
        <begin position="334"/>
        <end position="354"/>
    </location>
</feature>
<feature type="transmembrane region" description="Helical" evidence="6">
    <location>
        <begin position="391"/>
        <end position="409"/>
    </location>
</feature>
<dbReference type="Pfam" id="PF01943">
    <property type="entry name" value="Polysacc_synt"/>
    <property type="match status" value="1"/>
</dbReference>
<accession>A0A444WDP6</accession>